<sequence length="146" mass="16593">MTDFSPSLADYPYQVTLLSQPQDCDEHGNLNNVVFYRFFDTAVKQFMVQECQLNPLSDIIVPFISSTQCQYICSATYPETMVIGMRVIKMGRSAVTYGLSAYAGEQHRRVAHGQFVQVFVKRSSQRAVTIPDTYKALLKPLMESFE</sequence>
<reference evidence="3 4" key="1">
    <citation type="submission" date="2018-08" db="EMBL/GenBank/DDBJ databases">
        <title>Salinimonas sediminis sp. nov., a piezophilic bacterium isolated from a deep-sea sediment sample from the New Britain Trench.</title>
        <authorList>
            <person name="Cao J."/>
        </authorList>
    </citation>
    <scope>NUCLEOTIDE SEQUENCE [LARGE SCALE GENOMIC DNA]</scope>
    <source>
        <strain evidence="3 4">N102</strain>
    </source>
</reference>
<dbReference type="EMBL" id="CP031769">
    <property type="protein sequence ID" value="AXR04937.1"/>
    <property type="molecule type" value="Genomic_DNA"/>
</dbReference>
<dbReference type="InterPro" id="IPR029069">
    <property type="entry name" value="HotDog_dom_sf"/>
</dbReference>
<keyword evidence="2" id="KW-0378">Hydrolase</keyword>
<evidence type="ECO:0000256" key="1">
    <source>
        <dbReference type="ARBA" id="ARBA00005953"/>
    </source>
</evidence>
<dbReference type="Proteomes" id="UP000262073">
    <property type="component" value="Chromosome"/>
</dbReference>
<dbReference type="Pfam" id="PF13279">
    <property type="entry name" value="4HBT_2"/>
    <property type="match status" value="1"/>
</dbReference>
<organism evidence="3 4">
    <name type="scientific">Salinimonas sediminis</name>
    <dbReference type="NCBI Taxonomy" id="2303538"/>
    <lineage>
        <taxon>Bacteria</taxon>
        <taxon>Pseudomonadati</taxon>
        <taxon>Pseudomonadota</taxon>
        <taxon>Gammaproteobacteria</taxon>
        <taxon>Alteromonadales</taxon>
        <taxon>Alteromonadaceae</taxon>
        <taxon>Alteromonas/Salinimonas group</taxon>
        <taxon>Salinimonas</taxon>
    </lineage>
</organism>
<evidence type="ECO:0000313" key="3">
    <source>
        <dbReference type="EMBL" id="AXR04937.1"/>
    </source>
</evidence>
<dbReference type="CDD" id="cd00586">
    <property type="entry name" value="4HBT"/>
    <property type="match status" value="1"/>
</dbReference>
<dbReference type="SUPFAM" id="SSF54637">
    <property type="entry name" value="Thioesterase/thiol ester dehydrase-isomerase"/>
    <property type="match status" value="1"/>
</dbReference>
<dbReference type="Gene3D" id="3.10.129.10">
    <property type="entry name" value="Hotdog Thioesterase"/>
    <property type="match status" value="1"/>
</dbReference>
<dbReference type="InterPro" id="IPR050563">
    <property type="entry name" value="4-hydroxybenzoyl-CoA_TE"/>
</dbReference>
<gene>
    <name evidence="3" type="ORF">D0Y50_00275</name>
</gene>
<comment type="similarity">
    <text evidence="1">Belongs to the 4-hydroxybenzoyl-CoA thioesterase family.</text>
</comment>
<dbReference type="GO" id="GO:0047617">
    <property type="term" value="F:fatty acyl-CoA hydrolase activity"/>
    <property type="evidence" value="ECO:0007669"/>
    <property type="project" value="TreeGrafter"/>
</dbReference>
<accession>A0A346NHD0</accession>
<name>A0A346NHD0_9ALTE</name>
<dbReference type="RefSeq" id="WP_108567659.1">
    <property type="nucleotide sequence ID" value="NZ_CP031769.1"/>
</dbReference>
<proteinExistence type="inferred from homology"/>
<dbReference type="AlphaFoldDB" id="A0A346NHD0"/>
<keyword evidence="4" id="KW-1185">Reference proteome</keyword>
<dbReference type="PANTHER" id="PTHR31793:SF27">
    <property type="entry name" value="NOVEL THIOESTERASE SUPERFAMILY DOMAIN AND SAPOSIN A-TYPE DOMAIN CONTAINING PROTEIN (0610012H03RIK)"/>
    <property type="match status" value="1"/>
</dbReference>
<dbReference type="KEGG" id="salm:D0Y50_00275"/>
<evidence type="ECO:0000313" key="4">
    <source>
        <dbReference type="Proteomes" id="UP000262073"/>
    </source>
</evidence>
<dbReference type="PANTHER" id="PTHR31793">
    <property type="entry name" value="4-HYDROXYBENZOYL-COA THIOESTERASE FAMILY MEMBER"/>
    <property type="match status" value="1"/>
</dbReference>
<dbReference type="OrthoDB" id="9799036at2"/>
<protein>
    <submittedName>
        <fullName evidence="3">Acyl-CoA thioesterase</fullName>
    </submittedName>
</protein>
<evidence type="ECO:0000256" key="2">
    <source>
        <dbReference type="ARBA" id="ARBA00022801"/>
    </source>
</evidence>